<dbReference type="EMBL" id="AP018227">
    <property type="protein sequence ID" value="BAY83862.1"/>
    <property type="molecule type" value="Genomic_DNA"/>
</dbReference>
<dbReference type="AlphaFoldDB" id="A0A1Z4LRJ0"/>
<dbReference type="InterPro" id="IPR050266">
    <property type="entry name" value="AB_hydrolase_sf"/>
</dbReference>
<name>A0A1Z4LRJ0_9CYAN</name>
<dbReference type="InterPro" id="IPR000073">
    <property type="entry name" value="AB_hydrolase_1"/>
</dbReference>
<dbReference type="SUPFAM" id="SSF53474">
    <property type="entry name" value="alpha/beta-Hydrolases"/>
    <property type="match status" value="1"/>
</dbReference>
<sequence>MSIYGEAIWVSGSPSLRSLSTPLVNKLINYTNISGWEYIQTLDEPACIDTAVELLHSYLQTKEVPVNLIGHGIGGTIALMLARQYPHLVKSLTLLSVAAQPAKTWHVNYYQQRQIYTLSKTEALLNTLNNVFRNKYPCCLYNLIDNFYRDLENLPLMHSILKTESLPLEGVSVPLMVCGGQIDMILGYPDFHEWKKYLKTEDVLWKCPQGGHFFHYFYPEIVTKQILHFWETQKSEVVGNRELGIGNKVLGVGNR</sequence>
<evidence type="ECO:0000313" key="2">
    <source>
        <dbReference type="EMBL" id="BAY83862.1"/>
    </source>
</evidence>
<feature type="domain" description="AB hydrolase-1" evidence="1">
    <location>
        <begin position="64"/>
        <end position="122"/>
    </location>
</feature>
<dbReference type="GO" id="GO:0016020">
    <property type="term" value="C:membrane"/>
    <property type="evidence" value="ECO:0007669"/>
    <property type="project" value="TreeGrafter"/>
</dbReference>
<dbReference type="Proteomes" id="UP000218418">
    <property type="component" value="Chromosome"/>
</dbReference>
<dbReference type="Pfam" id="PF00561">
    <property type="entry name" value="Abhydrolase_1"/>
    <property type="match status" value="1"/>
</dbReference>
<dbReference type="OrthoDB" id="464067at2"/>
<organism evidence="2 3">
    <name type="scientific">Calothrix parasitica NIES-267</name>
    <dbReference type="NCBI Taxonomy" id="1973488"/>
    <lineage>
        <taxon>Bacteria</taxon>
        <taxon>Bacillati</taxon>
        <taxon>Cyanobacteriota</taxon>
        <taxon>Cyanophyceae</taxon>
        <taxon>Nostocales</taxon>
        <taxon>Calotrichaceae</taxon>
        <taxon>Calothrix</taxon>
    </lineage>
</organism>
<evidence type="ECO:0000259" key="1">
    <source>
        <dbReference type="Pfam" id="PF00561"/>
    </source>
</evidence>
<dbReference type="InterPro" id="IPR029058">
    <property type="entry name" value="AB_hydrolase_fold"/>
</dbReference>
<keyword evidence="3" id="KW-1185">Reference proteome</keyword>
<reference evidence="2 3" key="1">
    <citation type="submission" date="2017-06" db="EMBL/GenBank/DDBJ databases">
        <title>Genome sequencing of cyanobaciteial culture collection at National Institute for Environmental Studies (NIES).</title>
        <authorList>
            <person name="Hirose Y."/>
            <person name="Shimura Y."/>
            <person name="Fujisawa T."/>
            <person name="Nakamura Y."/>
            <person name="Kawachi M."/>
        </authorList>
    </citation>
    <scope>NUCLEOTIDE SEQUENCE [LARGE SCALE GENOMIC DNA]</scope>
    <source>
        <strain evidence="2 3">NIES-267</strain>
    </source>
</reference>
<evidence type="ECO:0000313" key="3">
    <source>
        <dbReference type="Proteomes" id="UP000218418"/>
    </source>
</evidence>
<accession>A0A1Z4LRJ0</accession>
<proteinExistence type="predicted"/>
<dbReference type="PANTHER" id="PTHR43798:SF33">
    <property type="entry name" value="HYDROLASE, PUTATIVE (AFU_ORTHOLOGUE AFUA_2G14860)-RELATED"/>
    <property type="match status" value="1"/>
</dbReference>
<dbReference type="PANTHER" id="PTHR43798">
    <property type="entry name" value="MONOACYLGLYCEROL LIPASE"/>
    <property type="match status" value="1"/>
</dbReference>
<gene>
    <name evidence="2" type="ORF">NIES267_33560</name>
</gene>
<dbReference type="Gene3D" id="3.40.50.1820">
    <property type="entry name" value="alpha/beta hydrolase"/>
    <property type="match status" value="1"/>
</dbReference>
<protein>
    <recommendedName>
        <fullName evidence="1">AB hydrolase-1 domain-containing protein</fullName>
    </recommendedName>
</protein>